<evidence type="ECO:0000313" key="2">
    <source>
        <dbReference type="Proteomes" id="UP000053766"/>
    </source>
</evidence>
<accession>A0A0D8XQ53</accession>
<gene>
    <name evidence="1" type="ORF">DICVIV_09462</name>
</gene>
<organism evidence="1 2">
    <name type="scientific">Dictyocaulus viviparus</name>
    <name type="common">Bovine lungworm</name>
    <dbReference type="NCBI Taxonomy" id="29172"/>
    <lineage>
        <taxon>Eukaryota</taxon>
        <taxon>Metazoa</taxon>
        <taxon>Ecdysozoa</taxon>
        <taxon>Nematoda</taxon>
        <taxon>Chromadorea</taxon>
        <taxon>Rhabditida</taxon>
        <taxon>Rhabditina</taxon>
        <taxon>Rhabditomorpha</taxon>
        <taxon>Strongyloidea</taxon>
        <taxon>Metastrongylidae</taxon>
        <taxon>Dictyocaulus</taxon>
    </lineage>
</organism>
<dbReference type="STRING" id="29172.A0A0D8XQ53"/>
<dbReference type="AlphaFoldDB" id="A0A0D8XQ53"/>
<dbReference type="EMBL" id="KN716467">
    <property type="protein sequence ID" value="KJH44506.1"/>
    <property type="molecule type" value="Genomic_DNA"/>
</dbReference>
<dbReference type="OrthoDB" id="205662at2759"/>
<dbReference type="Proteomes" id="UP000053766">
    <property type="component" value="Unassembled WGS sequence"/>
</dbReference>
<sequence length="216" mass="24828">MVMQTVGTQLKLVRNMHGIHTPRGQELLKLILNFLTPLTSSVDKNARMNISEDVTNGILWELVHTLLKTQSDPVCSAIPDSVHFGRSLNTLVIRLCVRVDRTIFFAGCTRCLMTSLLEDPDGDAGQMFIKCLYKWADIMSKQKSFIDMELYLRCSNRFYELIHPVNSFNVFWRKLLTRYFIIKTFDETARSKRSCKCDCSCILVQFRTSLPSKSSV</sequence>
<proteinExistence type="predicted"/>
<protein>
    <submittedName>
        <fullName evidence="1">Uncharacterized protein</fullName>
    </submittedName>
</protein>
<evidence type="ECO:0000313" key="1">
    <source>
        <dbReference type="EMBL" id="KJH44506.1"/>
    </source>
</evidence>
<reference evidence="2" key="2">
    <citation type="journal article" date="2016" name="Sci. Rep.">
        <title>Dictyocaulus viviparus genome, variome and transcriptome elucidate lungworm biology and support future intervention.</title>
        <authorList>
            <person name="McNulty S.N."/>
            <person name="Strube C."/>
            <person name="Rosa B.A."/>
            <person name="Martin J.C."/>
            <person name="Tyagi R."/>
            <person name="Choi Y.J."/>
            <person name="Wang Q."/>
            <person name="Hallsworth Pepin K."/>
            <person name="Zhang X."/>
            <person name="Ozersky P."/>
            <person name="Wilson R.K."/>
            <person name="Sternberg P.W."/>
            <person name="Gasser R.B."/>
            <person name="Mitreva M."/>
        </authorList>
    </citation>
    <scope>NUCLEOTIDE SEQUENCE [LARGE SCALE GENOMIC DNA]</scope>
    <source>
        <strain evidence="2">HannoverDv2000</strain>
    </source>
</reference>
<name>A0A0D8XQ53_DICVI</name>
<keyword evidence="2" id="KW-1185">Reference proteome</keyword>
<reference evidence="1 2" key="1">
    <citation type="submission" date="2013-11" db="EMBL/GenBank/DDBJ databases">
        <title>Draft genome of the bovine lungworm Dictyocaulus viviparus.</title>
        <authorList>
            <person name="Mitreva M."/>
        </authorList>
    </citation>
    <scope>NUCLEOTIDE SEQUENCE [LARGE SCALE GENOMIC DNA]</scope>
    <source>
        <strain evidence="1 2">HannoverDv2000</strain>
    </source>
</reference>